<proteinExistence type="predicted"/>
<organism evidence="2 3">
    <name type="scientific">Pseudomonas veronii</name>
    <dbReference type="NCBI Taxonomy" id="76761"/>
    <lineage>
        <taxon>Bacteria</taxon>
        <taxon>Pseudomonadati</taxon>
        <taxon>Pseudomonadota</taxon>
        <taxon>Gammaproteobacteria</taxon>
        <taxon>Pseudomonadales</taxon>
        <taxon>Pseudomonadaceae</taxon>
        <taxon>Pseudomonas</taxon>
    </lineage>
</organism>
<protein>
    <submittedName>
        <fullName evidence="2">Uncharacterized protein</fullName>
    </submittedName>
</protein>
<evidence type="ECO:0000313" key="2">
    <source>
        <dbReference type="EMBL" id="NMY10622.1"/>
    </source>
</evidence>
<dbReference type="Proteomes" id="UP000537729">
    <property type="component" value="Unassembled WGS sequence"/>
</dbReference>
<gene>
    <name evidence="2" type="ORF">HBO38_19485</name>
</gene>
<feature type="transmembrane region" description="Helical" evidence="1">
    <location>
        <begin position="255"/>
        <end position="273"/>
    </location>
</feature>
<keyword evidence="1" id="KW-1133">Transmembrane helix</keyword>
<comment type="caution">
    <text evidence="2">The sequence shown here is derived from an EMBL/GenBank/DDBJ whole genome shotgun (WGS) entry which is preliminary data.</text>
</comment>
<keyword evidence="1" id="KW-0812">Transmembrane</keyword>
<keyword evidence="1" id="KW-0472">Membrane</keyword>
<dbReference type="AlphaFoldDB" id="A0A7Y1A7H2"/>
<dbReference type="EMBL" id="JAAQWG010000028">
    <property type="protein sequence ID" value="NMY10622.1"/>
    <property type="molecule type" value="Genomic_DNA"/>
</dbReference>
<accession>A0A7Y1A7H2</accession>
<dbReference type="RefSeq" id="WP_169884806.1">
    <property type="nucleotide sequence ID" value="NZ_JAAQWG010000028.1"/>
</dbReference>
<sequence>MRNNSKICIDFINPRPYDVASFNERVEQCCSWLEHDIGLNLRGRVPEYIKKASKFERLRGYLNDEMYYTLQSYHELNQIIMLHESLNAQKSKQFITTLKKSVKGISFRDQPNRSHEDQARNHMFELTTASDYANSDQDLDLTRRADIIIDESKLLIECKRVKTLSAVNDRLIEAAEQIESDETGYNGLIYIDITEIFEELHTIYCLNETGPLPHLKGISNDEETKLFIEEKLNENINPYVNNKIISNFPTLSDKILGIVLIYNFVGFHISMFHERVITGRMKRFVKLSKNIPTPEIVSSFF</sequence>
<name>A0A7Y1A7H2_PSEVE</name>
<reference evidence="2 3" key="1">
    <citation type="journal article" date="2020" name="Front. Microbiol.">
        <title>Genetic Organization of the aprX-lipA2 Operon Affects the Proteolytic Potential of Pseudomonas Species in Milk.</title>
        <authorList>
            <person name="Maier C."/>
            <person name="Huptas C."/>
            <person name="von Neubeck M."/>
            <person name="Scherer S."/>
            <person name="Wenning M."/>
            <person name="Lucking G."/>
        </authorList>
    </citation>
    <scope>NUCLEOTIDE SEQUENCE [LARGE SCALE GENOMIC DNA]</scope>
    <source>
        <strain evidence="2 3">DSM 16272</strain>
    </source>
</reference>
<evidence type="ECO:0000313" key="3">
    <source>
        <dbReference type="Proteomes" id="UP000537729"/>
    </source>
</evidence>
<evidence type="ECO:0000256" key="1">
    <source>
        <dbReference type="SAM" id="Phobius"/>
    </source>
</evidence>